<dbReference type="InterPro" id="IPR039361">
    <property type="entry name" value="Cyclin"/>
</dbReference>
<proteinExistence type="inferred from homology"/>
<comment type="caution">
    <text evidence="8">The sequence shown here is derived from an EMBL/GenBank/DDBJ whole genome shotgun (WGS) entry which is preliminary data.</text>
</comment>
<dbReference type="Pfam" id="PF02984">
    <property type="entry name" value="Cyclin_C"/>
    <property type="match status" value="1"/>
</dbReference>
<dbReference type="PANTHER" id="PTHR10177">
    <property type="entry name" value="CYCLINS"/>
    <property type="match status" value="1"/>
</dbReference>
<keyword evidence="3 5" id="KW-0195">Cyclin</keyword>
<dbReference type="InterPro" id="IPR048258">
    <property type="entry name" value="Cyclins_cyclin-box"/>
</dbReference>
<evidence type="ECO:0000259" key="6">
    <source>
        <dbReference type="SMART" id="SM00385"/>
    </source>
</evidence>
<dbReference type="InterPro" id="IPR013763">
    <property type="entry name" value="Cyclin-like_dom"/>
</dbReference>
<dbReference type="FunFam" id="1.10.472.10:FF:000060">
    <property type="entry name" value="D6-type cyclin"/>
    <property type="match status" value="1"/>
</dbReference>
<feature type="domain" description="Cyclin-like" evidence="6">
    <location>
        <begin position="81"/>
        <end position="167"/>
    </location>
</feature>
<evidence type="ECO:0000256" key="5">
    <source>
        <dbReference type="RuleBase" id="RU000383"/>
    </source>
</evidence>
<keyword evidence="4" id="KW-0131">Cell cycle</keyword>
<comment type="similarity">
    <text evidence="1">Belongs to the cyclin family. Cyclin D subfamily.</text>
</comment>
<dbReference type="CDD" id="cd20544">
    <property type="entry name" value="CYCLIN_AtCycD-like_rpt2"/>
    <property type="match status" value="1"/>
</dbReference>
<dbReference type="Pfam" id="PF00134">
    <property type="entry name" value="Cyclin_N"/>
    <property type="match status" value="1"/>
</dbReference>
<accession>A0A833R6D7</accession>
<sequence length="313" mass="35517">MADAHFSSSLICQEDGTSLEKEERLEWDMDNLSSFGDYFDLSESDDEYISLLVSKESRFESRNQEESSENQLVPARTDAVVWILKTNKRLGFGLKTAYTAVVYLDRFFLHRIIDRGKAWAVRLLSIACLSLAAKMEENKAITLTDFQFEDYLFKCDTIQRMELLVLATLQWRMIVITPFAYLSYFASKLHEDGTNELIKRAIGFIFSSIKVISSVDHRPSVIACASILASSNEKLSQQLVKSKLSSLSSLELLDNEHVSSCYSMMIQEANKEKINYSSNNISVSGISSIGTSNNTSLENPCIKRRRLQFPNDE</sequence>
<dbReference type="SUPFAM" id="SSF47954">
    <property type="entry name" value="Cyclin-like"/>
    <property type="match status" value="1"/>
</dbReference>
<evidence type="ECO:0000256" key="1">
    <source>
        <dbReference type="ARBA" id="ARBA00009065"/>
    </source>
</evidence>
<evidence type="ECO:0000313" key="9">
    <source>
        <dbReference type="Proteomes" id="UP000623129"/>
    </source>
</evidence>
<feature type="domain" description="Cyclin C-terminal" evidence="7">
    <location>
        <begin position="176"/>
        <end position="289"/>
    </location>
</feature>
<dbReference type="InterPro" id="IPR004367">
    <property type="entry name" value="Cyclin_C-dom"/>
</dbReference>
<name>A0A833R6D7_9POAL</name>
<evidence type="ECO:0000256" key="3">
    <source>
        <dbReference type="ARBA" id="ARBA00023127"/>
    </source>
</evidence>
<dbReference type="SMART" id="SM01332">
    <property type="entry name" value="Cyclin_C"/>
    <property type="match status" value="1"/>
</dbReference>
<keyword evidence="2" id="KW-0132">Cell division</keyword>
<evidence type="ECO:0000256" key="4">
    <source>
        <dbReference type="ARBA" id="ARBA00023306"/>
    </source>
</evidence>
<dbReference type="AlphaFoldDB" id="A0A833R6D7"/>
<dbReference type="GO" id="GO:0051301">
    <property type="term" value="P:cell division"/>
    <property type="evidence" value="ECO:0007669"/>
    <property type="project" value="UniProtKB-KW"/>
</dbReference>
<gene>
    <name evidence="8" type="ORF">FCM35_KLT02089</name>
</gene>
<reference evidence="8" key="1">
    <citation type="submission" date="2020-01" db="EMBL/GenBank/DDBJ databases">
        <title>Genome sequence of Kobresia littledalei, the first chromosome-level genome in the family Cyperaceae.</title>
        <authorList>
            <person name="Qu G."/>
        </authorList>
    </citation>
    <scope>NUCLEOTIDE SEQUENCE</scope>
    <source>
        <strain evidence="8">C.B.Clarke</strain>
        <tissue evidence="8">Leaf</tissue>
    </source>
</reference>
<organism evidence="8 9">
    <name type="scientific">Carex littledalei</name>
    <dbReference type="NCBI Taxonomy" id="544730"/>
    <lineage>
        <taxon>Eukaryota</taxon>
        <taxon>Viridiplantae</taxon>
        <taxon>Streptophyta</taxon>
        <taxon>Embryophyta</taxon>
        <taxon>Tracheophyta</taxon>
        <taxon>Spermatophyta</taxon>
        <taxon>Magnoliopsida</taxon>
        <taxon>Liliopsida</taxon>
        <taxon>Poales</taxon>
        <taxon>Cyperaceae</taxon>
        <taxon>Cyperoideae</taxon>
        <taxon>Cariceae</taxon>
        <taxon>Carex</taxon>
        <taxon>Carex subgen. Euthyceras</taxon>
    </lineage>
</organism>
<dbReference type="PROSITE" id="PS00292">
    <property type="entry name" value="CYCLINS"/>
    <property type="match status" value="1"/>
</dbReference>
<dbReference type="Proteomes" id="UP000623129">
    <property type="component" value="Unassembled WGS sequence"/>
</dbReference>
<evidence type="ECO:0000313" key="8">
    <source>
        <dbReference type="EMBL" id="KAF3332512.1"/>
    </source>
</evidence>
<dbReference type="InterPro" id="IPR036915">
    <property type="entry name" value="Cyclin-like_sf"/>
</dbReference>
<dbReference type="InterPro" id="IPR006671">
    <property type="entry name" value="Cyclin_N"/>
</dbReference>
<keyword evidence="9" id="KW-1185">Reference proteome</keyword>
<dbReference type="SMART" id="SM00385">
    <property type="entry name" value="CYCLIN"/>
    <property type="match status" value="1"/>
</dbReference>
<evidence type="ECO:0000256" key="2">
    <source>
        <dbReference type="ARBA" id="ARBA00022618"/>
    </source>
</evidence>
<dbReference type="CDD" id="cd20543">
    <property type="entry name" value="CYCLIN_AtCycD-like_rpt1"/>
    <property type="match status" value="1"/>
</dbReference>
<dbReference type="OrthoDB" id="306099at2759"/>
<dbReference type="EMBL" id="SWLB01000011">
    <property type="protein sequence ID" value="KAF3332512.1"/>
    <property type="molecule type" value="Genomic_DNA"/>
</dbReference>
<evidence type="ECO:0000259" key="7">
    <source>
        <dbReference type="SMART" id="SM01332"/>
    </source>
</evidence>
<dbReference type="Gene3D" id="1.10.472.10">
    <property type="entry name" value="Cyclin-like"/>
    <property type="match status" value="2"/>
</dbReference>
<protein>
    <submittedName>
        <fullName evidence="8">Cyclin-D5-3 isoform X2</fullName>
    </submittedName>
</protein>